<dbReference type="Gene3D" id="3.40.50.1820">
    <property type="entry name" value="alpha/beta hydrolase"/>
    <property type="match status" value="1"/>
</dbReference>
<dbReference type="CDD" id="cd12117">
    <property type="entry name" value="A_NRPS_Srf_like"/>
    <property type="match status" value="1"/>
</dbReference>
<dbReference type="CDD" id="cd19540">
    <property type="entry name" value="LCL_NRPS-like"/>
    <property type="match status" value="1"/>
</dbReference>
<feature type="domain" description="Carrier" evidence="5">
    <location>
        <begin position="528"/>
        <end position="603"/>
    </location>
</feature>
<dbReference type="InterPro" id="IPR025110">
    <property type="entry name" value="AMP-bd_C"/>
</dbReference>
<dbReference type="InterPro" id="IPR036736">
    <property type="entry name" value="ACP-like_sf"/>
</dbReference>
<dbReference type="SMART" id="SM00823">
    <property type="entry name" value="PKS_PP"/>
    <property type="match status" value="2"/>
</dbReference>
<dbReference type="Gene3D" id="3.30.300.30">
    <property type="match status" value="2"/>
</dbReference>
<comment type="caution">
    <text evidence="6">The sequence shown here is derived from an EMBL/GenBank/DDBJ whole genome shotgun (WGS) entry which is preliminary data.</text>
</comment>
<evidence type="ECO:0000256" key="3">
    <source>
        <dbReference type="ARBA" id="ARBA00022553"/>
    </source>
</evidence>
<reference evidence="6 7" key="1">
    <citation type="submission" date="2023-05" db="EMBL/GenBank/DDBJ databases">
        <title>Streptantibioticus silvisoli sp. nov., acidotolerant actinomycetes 1 from pine litter.</title>
        <authorList>
            <person name="Swiecimska M."/>
            <person name="Golinska P."/>
            <person name="Sangal V."/>
            <person name="Wachnowicz B."/>
            <person name="Goodfellow M."/>
        </authorList>
    </citation>
    <scope>NUCLEOTIDE SEQUENCE [LARGE SCALE GENOMIC DNA]</scope>
    <source>
        <strain evidence="6 7">SL54</strain>
    </source>
</reference>
<accession>A0ABT6VRN8</accession>
<dbReference type="SUPFAM" id="SSF52777">
    <property type="entry name" value="CoA-dependent acyltransferases"/>
    <property type="match status" value="2"/>
</dbReference>
<dbReference type="PROSITE" id="PS50075">
    <property type="entry name" value="CARRIER"/>
    <property type="match status" value="2"/>
</dbReference>
<evidence type="ECO:0000256" key="1">
    <source>
        <dbReference type="ARBA" id="ARBA00001957"/>
    </source>
</evidence>
<sequence>MAADGPAPVGCLHELFERQAARTPDAVALVHGGGSMTYAEVDAGADRLARRLTALGVRRGEPVGVLLERGPRLVVAALAVLKAGAGYVMLDPEYPAGRLRRLTRACGARLAVSRAPLAATVLDGAAGVRTVLVDGDGEGDGAAMDPVTAQAAGSAGPEASRRVDPRDPACTMFTSGSTGTPKAVTASHHALVATLTGQDCFSFGPGEVWLQSSPVSWDAFALELWGPLLAGGTCVLQPGQRPDPVLIAELAARHGVTGLYLSAGLFSVVVDAYPRALTGLRQLLVGGEPPSPGHLRRAALLNPGMTVGNGYGPVEATVFVTHRRVTPRDTAGPSVPIGVPLAGKRVHVLDDRLRPVAPGAVGELYAAGHGLADGYAGRPALTAERFVADPYGHEPGARMYRTGDLARVDADGALHYAGRADAQVKIRGFRVEPCEVEAVLEQHDDVGRAVVVAGPDPAGGLRLTAYAVPAGRREPTAARLREHAARLLPDHLVPFAFVVLPELPLTASGKVDRAALPAPAAPVPGGGRPADALEAEMGRQVEHVLGVRGVGPDDGFFELGGNSLSGARLLARVNSAFGVRLDSRALFEAPTVAALARAVADGGRTARETPLGALPRPGTLPVSPGQRAMWLADRTGEGVAYNVPVLVRLSGGVDAAAMSAALGDLADRHEALRTLLIEADGEPVQRVLAAGTARPAFRHETVTAAALPDRVAELTRHHFDLGAEPPLRATLFDVQDAPRAAPRQALLLLAHHSAVDGWSLRPLLADLGTAYAARAAGGDRAFATPLPVQYADHTLWQRARLGSGPGSTRERLLAHWREALADLPEAMPLPAAPDRATDHEPAVGVVGERLDAAAHARLADWLRERRCTLFMGLHAAVVTMLHRFGAGDDVVLGTAVASRAEEGLDGLVGFLADTVVLRTDVSGGPTVAQLLERVRAADVDAYAHQGLPFEDLVRELAPARTSGRHPLFQVLLVLQNNAAAELRLPGVTAEVEPVRPALARFDLVLDATDHYDGDGTPRGIDLTLEHRAGAVDPATAASMARVLRRLLETMTAAADVPVARVGLLAPAERGTVVTRWSTSPCAVAPPRPVGVLIEEAAARRPDAPALVESGRVLSYRELLARADALAGRLTARDAGPDRVVAVCRPRTADTLVALLAVHRTGAAYLPLDPAHPDARLAALLRQTPPRLLLTDARNEPRLRALAPGIPLLTPDAEPAPGTPLLTPDAAPDLALAPDLASAPGTPGDRPTATTPPPAARPDHLMYVLHTSGTTGRPKAVAVTRDNLDHLVAAQHHLLRLGADDRVAQYASLTFDASVWEVFATWAAGAALHVIPDADRLGGALADRLREGRITLATLPPTALTTLPPDAPRSLPELATLVTAGEACPPRLADRWAHGRRLLNAYGPTEATVCATAAQLTAGRAPDIGRPVPGCRVYLLDAHLEPVPPGAAGEIYLAGPTVARGYDGEPGRTSDRFVADPHSPRPGARMYRTGDLAHHGPDGRLYYHHRADNQVKHHGVRIETSEVEAALLSHPSVAQAAVVRRAGPEGDSVLVAHVVAAAHTGADPAVLRAHAAGLLPPVMVPDACVVHAVLPVTSGGKVDRAALPGAPASVPGGPAPTAPRTALERSIAEVWARALNLEAIGVHDDFFAVGGNSVRAVRAAGQLETALGRPVPAARLFALRTVARLAQELDRPAAPAADGPAPIPVLPRKARAAAPPDERQSHPWT</sequence>
<dbReference type="InterPro" id="IPR023213">
    <property type="entry name" value="CAT-like_dom_sf"/>
</dbReference>
<keyword evidence="3" id="KW-0597">Phosphoprotein</keyword>
<dbReference type="PANTHER" id="PTHR45527:SF1">
    <property type="entry name" value="FATTY ACID SYNTHASE"/>
    <property type="match status" value="1"/>
</dbReference>
<dbReference type="InterPro" id="IPR000873">
    <property type="entry name" value="AMP-dep_synth/lig_dom"/>
</dbReference>
<organism evidence="6 7">
    <name type="scientific">Streptantibioticus silvisoli</name>
    <dbReference type="NCBI Taxonomy" id="2705255"/>
    <lineage>
        <taxon>Bacteria</taxon>
        <taxon>Bacillati</taxon>
        <taxon>Actinomycetota</taxon>
        <taxon>Actinomycetes</taxon>
        <taxon>Kitasatosporales</taxon>
        <taxon>Streptomycetaceae</taxon>
        <taxon>Streptantibioticus</taxon>
    </lineage>
</organism>
<dbReference type="InterPro" id="IPR045851">
    <property type="entry name" value="AMP-bd_C_sf"/>
</dbReference>
<dbReference type="Gene3D" id="1.10.1200.10">
    <property type="entry name" value="ACP-like"/>
    <property type="match status" value="1"/>
</dbReference>
<keyword evidence="2" id="KW-0596">Phosphopantetheine</keyword>
<dbReference type="Gene3D" id="3.30.559.30">
    <property type="entry name" value="Nonribosomal peptide synthetase, condensation domain"/>
    <property type="match status" value="1"/>
</dbReference>
<dbReference type="InterPro" id="IPR009081">
    <property type="entry name" value="PP-bd_ACP"/>
</dbReference>
<dbReference type="InterPro" id="IPR010071">
    <property type="entry name" value="AA_adenyl_dom"/>
</dbReference>
<dbReference type="InterPro" id="IPR001242">
    <property type="entry name" value="Condensation_dom"/>
</dbReference>
<dbReference type="NCBIfam" id="TIGR01733">
    <property type="entry name" value="AA-adenyl-dom"/>
    <property type="match status" value="2"/>
</dbReference>
<dbReference type="Pfam" id="PF13193">
    <property type="entry name" value="AMP-binding_C"/>
    <property type="match status" value="2"/>
</dbReference>
<dbReference type="Gene3D" id="3.40.50.12780">
    <property type="entry name" value="N-terminal domain of ligase-like"/>
    <property type="match status" value="2"/>
</dbReference>
<dbReference type="EMBL" id="JAAGKO020000001">
    <property type="protein sequence ID" value="MDI5961140.1"/>
    <property type="molecule type" value="Genomic_DNA"/>
</dbReference>
<dbReference type="InterPro" id="IPR006162">
    <property type="entry name" value="Ppantetheine_attach_site"/>
</dbReference>
<dbReference type="Pfam" id="PF00668">
    <property type="entry name" value="Condensation"/>
    <property type="match status" value="1"/>
</dbReference>
<keyword evidence="7" id="KW-1185">Reference proteome</keyword>
<dbReference type="RefSeq" id="WP_282704340.1">
    <property type="nucleotide sequence ID" value="NZ_JAAGKO020000001.1"/>
</dbReference>
<dbReference type="InterPro" id="IPR029058">
    <property type="entry name" value="AB_hydrolase_fold"/>
</dbReference>
<dbReference type="SUPFAM" id="SSF56801">
    <property type="entry name" value="Acetyl-CoA synthetase-like"/>
    <property type="match status" value="2"/>
</dbReference>
<feature type="region of interest" description="Disordered" evidence="4">
    <location>
        <begin position="1463"/>
        <end position="1487"/>
    </location>
</feature>
<evidence type="ECO:0000259" key="5">
    <source>
        <dbReference type="PROSITE" id="PS50075"/>
    </source>
</evidence>
<evidence type="ECO:0000313" key="6">
    <source>
        <dbReference type="EMBL" id="MDI5961140.1"/>
    </source>
</evidence>
<feature type="region of interest" description="Disordered" evidence="4">
    <location>
        <begin position="1204"/>
        <end position="1258"/>
    </location>
</feature>
<feature type="compositionally biased region" description="Basic and acidic residues" evidence="4">
    <location>
        <begin position="1715"/>
        <end position="1724"/>
    </location>
</feature>
<dbReference type="PANTHER" id="PTHR45527">
    <property type="entry name" value="NONRIBOSOMAL PEPTIDE SYNTHETASE"/>
    <property type="match status" value="1"/>
</dbReference>
<evidence type="ECO:0000313" key="7">
    <source>
        <dbReference type="Proteomes" id="UP001156398"/>
    </source>
</evidence>
<dbReference type="PROSITE" id="PS00455">
    <property type="entry name" value="AMP_BINDING"/>
    <property type="match status" value="1"/>
</dbReference>
<dbReference type="InterPro" id="IPR020845">
    <property type="entry name" value="AMP-binding_CS"/>
</dbReference>
<dbReference type="Proteomes" id="UP001156398">
    <property type="component" value="Unassembled WGS sequence"/>
</dbReference>
<dbReference type="Pfam" id="PF00501">
    <property type="entry name" value="AMP-binding"/>
    <property type="match status" value="2"/>
</dbReference>
<evidence type="ECO:0000256" key="4">
    <source>
        <dbReference type="SAM" id="MobiDB-lite"/>
    </source>
</evidence>
<feature type="compositionally biased region" description="Basic and acidic residues" evidence="4">
    <location>
        <begin position="1463"/>
        <end position="1478"/>
    </location>
</feature>
<feature type="region of interest" description="Disordered" evidence="4">
    <location>
        <begin position="1690"/>
        <end position="1724"/>
    </location>
</feature>
<name>A0ABT6VRN8_9ACTN</name>
<dbReference type="PROSITE" id="PS00012">
    <property type="entry name" value="PHOSPHOPANTETHEINE"/>
    <property type="match status" value="2"/>
</dbReference>
<proteinExistence type="predicted"/>
<gene>
    <name evidence="6" type="ORF">POF43_000110</name>
</gene>
<dbReference type="Pfam" id="PF00550">
    <property type="entry name" value="PP-binding"/>
    <property type="match status" value="2"/>
</dbReference>
<protein>
    <submittedName>
        <fullName evidence="6">Amino acid adenylation domain-containing protein</fullName>
    </submittedName>
</protein>
<dbReference type="SUPFAM" id="SSF47336">
    <property type="entry name" value="ACP-like"/>
    <property type="match status" value="2"/>
</dbReference>
<dbReference type="CDD" id="cd05930">
    <property type="entry name" value="A_NRPS"/>
    <property type="match status" value="1"/>
</dbReference>
<feature type="compositionally biased region" description="Low complexity" evidence="4">
    <location>
        <begin position="1219"/>
        <end position="1248"/>
    </location>
</feature>
<evidence type="ECO:0000256" key="2">
    <source>
        <dbReference type="ARBA" id="ARBA00022450"/>
    </source>
</evidence>
<dbReference type="InterPro" id="IPR020806">
    <property type="entry name" value="PKS_PP-bd"/>
</dbReference>
<dbReference type="InterPro" id="IPR042099">
    <property type="entry name" value="ANL_N_sf"/>
</dbReference>
<comment type="cofactor">
    <cofactor evidence="1">
        <name>pantetheine 4'-phosphate</name>
        <dbReference type="ChEBI" id="CHEBI:47942"/>
    </cofactor>
</comment>
<feature type="domain" description="Carrier" evidence="5">
    <location>
        <begin position="1617"/>
        <end position="1692"/>
    </location>
</feature>
<dbReference type="Gene3D" id="3.30.559.10">
    <property type="entry name" value="Chloramphenicol acetyltransferase-like domain"/>
    <property type="match status" value="1"/>
</dbReference>